<protein>
    <submittedName>
        <fullName evidence="3">Putattive exported protein</fullName>
    </submittedName>
</protein>
<dbReference type="Pfam" id="PF03401">
    <property type="entry name" value="TctC"/>
    <property type="match status" value="1"/>
</dbReference>
<dbReference type="OrthoDB" id="8857914at2"/>
<keyword evidence="2" id="KW-0732">Signal</keyword>
<organism evidence="3 4">
    <name type="scientific">Bordetella trematum</name>
    <dbReference type="NCBI Taxonomy" id="123899"/>
    <lineage>
        <taxon>Bacteria</taxon>
        <taxon>Pseudomonadati</taxon>
        <taxon>Pseudomonadota</taxon>
        <taxon>Betaproteobacteria</taxon>
        <taxon>Burkholderiales</taxon>
        <taxon>Alcaligenaceae</taxon>
        <taxon>Bordetella</taxon>
    </lineage>
</organism>
<dbReference type="GeneID" id="56587598"/>
<dbReference type="Gene3D" id="3.40.190.150">
    <property type="entry name" value="Bordetella uptake gene, domain 1"/>
    <property type="match status" value="1"/>
</dbReference>
<accession>A0A146AQ54</accession>
<evidence type="ECO:0000256" key="2">
    <source>
        <dbReference type="SAM" id="SignalP"/>
    </source>
</evidence>
<dbReference type="PATRIC" id="fig|123899.6.peg.976"/>
<name>A0A146AQ54_9BORD</name>
<keyword evidence="4" id="KW-1185">Reference proteome</keyword>
<dbReference type="InterPro" id="IPR042100">
    <property type="entry name" value="Bug_dom1"/>
</dbReference>
<proteinExistence type="inferred from homology"/>
<dbReference type="Proteomes" id="UP000076825">
    <property type="component" value="Chromosome 1"/>
</dbReference>
<dbReference type="PANTHER" id="PTHR42928">
    <property type="entry name" value="TRICARBOXYLATE-BINDING PROTEIN"/>
    <property type="match status" value="1"/>
</dbReference>
<feature type="chain" id="PRO_5009814765" evidence="2">
    <location>
        <begin position="26"/>
        <end position="319"/>
    </location>
</feature>
<dbReference type="STRING" id="123899.SAMEA3906487_00997"/>
<dbReference type="Gene3D" id="3.40.190.10">
    <property type="entry name" value="Periplasmic binding protein-like II"/>
    <property type="match status" value="1"/>
</dbReference>
<evidence type="ECO:0000256" key="1">
    <source>
        <dbReference type="ARBA" id="ARBA00006987"/>
    </source>
</evidence>
<dbReference type="RefSeq" id="WP_025515085.1">
    <property type="nucleotide sequence ID" value="NZ_CP016340.1"/>
</dbReference>
<dbReference type="SUPFAM" id="SSF53850">
    <property type="entry name" value="Periplasmic binding protein-like II"/>
    <property type="match status" value="1"/>
</dbReference>
<dbReference type="AlphaFoldDB" id="A0A146AQ54"/>
<evidence type="ECO:0000313" key="4">
    <source>
        <dbReference type="Proteomes" id="UP000076825"/>
    </source>
</evidence>
<dbReference type="eggNOG" id="COG3181">
    <property type="taxonomic scope" value="Bacteria"/>
</dbReference>
<sequence>MRRFIRSIRAIACLALAGATLNVQAAEPITLIVPFPPGGSQDAMGRFFAKHLATELGTPVVVKNDGGAGGVIATSEVARAKGDGRTLLLATGGAITIAPHILKKLPYNVERDLAPVALIADTPMAIGVKADSPIQTLQDLLDAARREPGTLSYASTGHGTVSNLAAELLSQKTGARLLHIPYRGAGPALVDLLGDQVNAIFTSTASLAPMVRTGKLRLLATFSKTADGTLTVAQTTGDAALDVPIWVGVMAPRATSPELLAQLGQAIANICRTADTGRFLAELEATARCGDHDTLGQTIARDDARWKAVVARAPDLGAQ</sequence>
<gene>
    <name evidence="3" type="ORF">SAMEA3906487_00997</name>
</gene>
<evidence type="ECO:0000313" key="3">
    <source>
        <dbReference type="EMBL" id="SAI67941.1"/>
    </source>
</evidence>
<reference evidence="3 4" key="1">
    <citation type="submission" date="2016-04" db="EMBL/GenBank/DDBJ databases">
        <authorList>
            <consortium name="Pathogen Informatics"/>
        </authorList>
    </citation>
    <scope>NUCLEOTIDE SEQUENCE [LARGE SCALE GENOMIC DNA]</scope>
    <source>
        <strain evidence="3 4">H044680328</strain>
    </source>
</reference>
<dbReference type="PIRSF" id="PIRSF017082">
    <property type="entry name" value="YflP"/>
    <property type="match status" value="1"/>
</dbReference>
<feature type="signal peptide" evidence="2">
    <location>
        <begin position="1"/>
        <end position="25"/>
    </location>
</feature>
<comment type="similarity">
    <text evidence="1">Belongs to the UPF0065 (bug) family.</text>
</comment>
<dbReference type="CDD" id="cd07012">
    <property type="entry name" value="PBP2_Bug_TTT"/>
    <property type="match status" value="1"/>
</dbReference>
<dbReference type="EMBL" id="LT546645">
    <property type="protein sequence ID" value="SAI67941.1"/>
    <property type="molecule type" value="Genomic_DNA"/>
</dbReference>
<dbReference type="PANTHER" id="PTHR42928:SF5">
    <property type="entry name" value="BLR1237 PROTEIN"/>
    <property type="match status" value="1"/>
</dbReference>
<dbReference type="KEGG" id="btrm:SAMEA390648700997"/>
<dbReference type="InterPro" id="IPR005064">
    <property type="entry name" value="BUG"/>
</dbReference>